<keyword evidence="4" id="KW-1185">Reference proteome</keyword>
<dbReference type="AlphaFoldDB" id="A0A127JZQ8"/>
<proteinExistence type="predicted"/>
<protein>
    <submittedName>
        <fullName evidence="3">6-aminohexanoate hydrolase</fullName>
    </submittedName>
</protein>
<gene>
    <name evidence="3" type="ORF">UC35_13530</name>
</gene>
<evidence type="ECO:0000313" key="4">
    <source>
        <dbReference type="Proteomes" id="UP000070433"/>
    </source>
</evidence>
<dbReference type="SUPFAM" id="SSF56601">
    <property type="entry name" value="beta-lactamase/transpeptidase-like"/>
    <property type="match status" value="1"/>
</dbReference>
<name>A0A127JZQ8_9BURK</name>
<keyword evidence="3" id="KW-0378">Hydrolase</keyword>
<dbReference type="PANTHER" id="PTHR43283:SF7">
    <property type="entry name" value="BETA-LACTAMASE-RELATED DOMAIN-CONTAINING PROTEIN"/>
    <property type="match status" value="1"/>
</dbReference>
<dbReference type="InterPro" id="IPR012338">
    <property type="entry name" value="Beta-lactam/transpept-like"/>
</dbReference>
<evidence type="ECO:0000313" key="3">
    <source>
        <dbReference type="EMBL" id="AMO25440.1"/>
    </source>
</evidence>
<dbReference type="Gene3D" id="3.40.710.10">
    <property type="entry name" value="DD-peptidase/beta-lactamase superfamily"/>
    <property type="match status" value="1"/>
</dbReference>
<feature type="domain" description="Beta-lactamase-related" evidence="2">
    <location>
        <begin position="130"/>
        <end position="417"/>
    </location>
</feature>
<reference evidence="3 4" key="1">
    <citation type="journal article" date="2014" name="Int. J. Syst. Evol. Microbiol.">
        <title>Ramlibacter solisilvae sp. nov., isolated from forest soil, and emended description of the genus Ramlibacter.</title>
        <authorList>
            <person name="Lee H.J."/>
            <person name="Lee S.H."/>
            <person name="Lee S.S."/>
            <person name="Lee J.S."/>
            <person name="Kim Y."/>
            <person name="Kim S.C."/>
            <person name="Jeon C.O."/>
        </authorList>
    </citation>
    <scope>NUCLEOTIDE SEQUENCE [LARGE SCALE GENOMIC DNA]</scope>
    <source>
        <strain evidence="3 4">5-10</strain>
    </source>
</reference>
<dbReference type="GO" id="GO:0016787">
    <property type="term" value="F:hydrolase activity"/>
    <property type="evidence" value="ECO:0007669"/>
    <property type="project" value="UniProtKB-KW"/>
</dbReference>
<sequence>MGAHSTRASQHAMYPKLIACLAALACGSAVAQATQLPPPDAVSLDRLGYMSTFPPVGDQIIDQSNRTKYPQMRWVLQHTREFVPTRNVRRGTGPVSPLRVASRDLDGVTFEDDKGQAVTVKQWLDRTYTDAIVVLHRGRVVYERYANQMRPETPHLLFSVTKSFTGVLAAQLAHEGKIDPDALVTKYVPELAGSAWGDMKVRDVMDMTGAVRYREVYTDPSTEVFPYLYASTLLPAPDGYTGPRTIYDFLKTLKKEGEHGEGFVYRTVHSEVLGWIVSRVTGKHFADVLSERLWSRLGMEEDAYVMVDPVGTPLQGAGLNATARDLARFGEMLRSGGRYNGQQVIDRAVIDDLRRGGDREKFKASGMTFRSGYSYHNQWWVLHNADGAFEASGVHNQFIHVNPGAEMVVVKLSSHPVAGAGFTHPLTLKAFAALAQAVRQQH</sequence>
<evidence type="ECO:0000259" key="2">
    <source>
        <dbReference type="Pfam" id="PF00144"/>
    </source>
</evidence>
<dbReference type="Proteomes" id="UP000070433">
    <property type="component" value="Chromosome"/>
</dbReference>
<keyword evidence="1" id="KW-0732">Signal</keyword>
<evidence type="ECO:0000256" key="1">
    <source>
        <dbReference type="SAM" id="SignalP"/>
    </source>
</evidence>
<dbReference type="EMBL" id="CP010951">
    <property type="protein sequence ID" value="AMO25440.1"/>
    <property type="molecule type" value="Genomic_DNA"/>
</dbReference>
<dbReference type="PATRIC" id="fig|94132.3.peg.2754"/>
<dbReference type="PANTHER" id="PTHR43283">
    <property type="entry name" value="BETA-LACTAMASE-RELATED"/>
    <property type="match status" value="1"/>
</dbReference>
<organism evidence="3 4">
    <name type="scientific">Ramlibacter tataouinensis</name>
    <dbReference type="NCBI Taxonomy" id="94132"/>
    <lineage>
        <taxon>Bacteria</taxon>
        <taxon>Pseudomonadati</taxon>
        <taxon>Pseudomonadota</taxon>
        <taxon>Betaproteobacteria</taxon>
        <taxon>Burkholderiales</taxon>
        <taxon>Comamonadaceae</taxon>
        <taxon>Ramlibacter</taxon>
    </lineage>
</organism>
<dbReference type="InterPro" id="IPR001466">
    <property type="entry name" value="Beta-lactam-related"/>
</dbReference>
<dbReference type="InterPro" id="IPR050789">
    <property type="entry name" value="Diverse_Enzym_Activities"/>
</dbReference>
<feature type="signal peptide" evidence="1">
    <location>
        <begin position="1"/>
        <end position="31"/>
    </location>
</feature>
<feature type="chain" id="PRO_5007449960" evidence="1">
    <location>
        <begin position="32"/>
        <end position="442"/>
    </location>
</feature>
<accession>A0A127JZQ8</accession>
<dbReference type="Pfam" id="PF00144">
    <property type="entry name" value="Beta-lactamase"/>
    <property type="match status" value="1"/>
</dbReference>